<dbReference type="Pfam" id="PF22725">
    <property type="entry name" value="GFO_IDH_MocA_C3"/>
    <property type="match status" value="1"/>
</dbReference>
<name>A0ABW0FEX2_9MICO</name>
<sequence length="384" mass="41437">MLNVAVIGTGSIADAHLRAYLDAADQVRVVALADLTVEKAETARERFGLTDARTYADVGELLAAEDLDLVSVTTPPSAHRPVAVQALEAGVHVIVEKPMAPSLEDCDAMLEAQRRSGKLLSVIAQNRFRTEMMRLKAVLDSGKIGPVAHTRITSEWWRGTSYYDLWWRGTWASEGGGCTLNHAIHHIDLALWLLGTPHAVVAMMTNAAHANAEVEDLSVAILQYERGLAELTSSVVHHGQRQEIVVQGERARVSQPWEVVAETAQPNGFPTSDGNPPLADELEAFVAAIPPLEHTGHAAQLRDVMTAIDAGIEPMITGEDGRRAVELVTAIYASAIERRTIDLPLAPEDPYYRSGTLVERAPHFFEKSASVGALDGDITVGGSS</sequence>
<dbReference type="Gene3D" id="3.40.50.720">
    <property type="entry name" value="NAD(P)-binding Rossmann-like Domain"/>
    <property type="match status" value="1"/>
</dbReference>
<evidence type="ECO:0000313" key="5">
    <source>
        <dbReference type="Proteomes" id="UP001595937"/>
    </source>
</evidence>
<keyword evidence="1" id="KW-0520">NAD</keyword>
<dbReference type="SUPFAM" id="SSF55347">
    <property type="entry name" value="Glyceraldehyde-3-phosphate dehydrogenase-like, C-terminal domain"/>
    <property type="match status" value="1"/>
</dbReference>
<dbReference type="InterPro" id="IPR052515">
    <property type="entry name" value="Gfo/Idh/MocA_Oxidoreductase"/>
</dbReference>
<dbReference type="PANTHER" id="PTHR43249:SF1">
    <property type="entry name" value="D-GLUCOSIDE 3-DEHYDROGENASE"/>
    <property type="match status" value="1"/>
</dbReference>
<feature type="domain" description="Gfo/Idh/MocA-like oxidoreductase N-terminal" evidence="2">
    <location>
        <begin position="2"/>
        <end position="122"/>
    </location>
</feature>
<dbReference type="EMBL" id="JBHSLN010000020">
    <property type="protein sequence ID" value="MFC5297199.1"/>
    <property type="molecule type" value="Genomic_DNA"/>
</dbReference>
<comment type="caution">
    <text evidence="4">The sequence shown here is derived from an EMBL/GenBank/DDBJ whole genome shotgun (WGS) entry which is preliminary data.</text>
</comment>
<gene>
    <name evidence="4" type="ORF">ACFPK8_06715</name>
</gene>
<dbReference type="RefSeq" id="WP_343924398.1">
    <property type="nucleotide sequence ID" value="NZ_BAAAIR010000038.1"/>
</dbReference>
<dbReference type="Proteomes" id="UP001595937">
    <property type="component" value="Unassembled WGS sequence"/>
</dbReference>
<dbReference type="GeneID" id="303297637"/>
<dbReference type="InterPro" id="IPR036291">
    <property type="entry name" value="NAD(P)-bd_dom_sf"/>
</dbReference>
<protein>
    <submittedName>
        <fullName evidence="4">Gfo/Idh/MocA family protein</fullName>
    </submittedName>
</protein>
<dbReference type="InterPro" id="IPR055170">
    <property type="entry name" value="GFO_IDH_MocA-like_dom"/>
</dbReference>
<dbReference type="PANTHER" id="PTHR43249">
    <property type="entry name" value="UDP-N-ACETYL-2-AMINO-2-DEOXY-D-GLUCURONATE OXIDASE"/>
    <property type="match status" value="1"/>
</dbReference>
<feature type="domain" description="GFO/IDH/MocA-like oxidoreductase" evidence="3">
    <location>
        <begin position="133"/>
        <end position="253"/>
    </location>
</feature>
<evidence type="ECO:0000259" key="2">
    <source>
        <dbReference type="Pfam" id="PF01408"/>
    </source>
</evidence>
<keyword evidence="5" id="KW-1185">Reference proteome</keyword>
<dbReference type="InterPro" id="IPR000683">
    <property type="entry name" value="Gfo/Idh/MocA-like_OxRdtase_N"/>
</dbReference>
<reference evidence="5" key="1">
    <citation type="journal article" date="2019" name="Int. J. Syst. Evol. Microbiol.">
        <title>The Global Catalogue of Microorganisms (GCM) 10K type strain sequencing project: providing services to taxonomists for standard genome sequencing and annotation.</title>
        <authorList>
            <consortium name="The Broad Institute Genomics Platform"/>
            <consortium name="The Broad Institute Genome Sequencing Center for Infectious Disease"/>
            <person name="Wu L."/>
            <person name="Ma J."/>
        </authorList>
    </citation>
    <scope>NUCLEOTIDE SEQUENCE [LARGE SCALE GENOMIC DNA]</scope>
    <source>
        <strain evidence="5">CGMCC 1.16455</strain>
    </source>
</reference>
<dbReference type="Pfam" id="PF01408">
    <property type="entry name" value="GFO_IDH_MocA"/>
    <property type="match status" value="1"/>
</dbReference>
<dbReference type="Gene3D" id="3.30.360.10">
    <property type="entry name" value="Dihydrodipicolinate Reductase, domain 2"/>
    <property type="match status" value="1"/>
</dbReference>
<proteinExistence type="predicted"/>
<evidence type="ECO:0000256" key="1">
    <source>
        <dbReference type="ARBA" id="ARBA00023027"/>
    </source>
</evidence>
<dbReference type="SUPFAM" id="SSF51735">
    <property type="entry name" value="NAD(P)-binding Rossmann-fold domains"/>
    <property type="match status" value="1"/>
</dbReference>
<accession>A0ABW0FEX2</accession>
<evidence type="ECO:0000313" key="4">
    <source>
        <dbReference type="EMBL" id="MFC5297199.1"/>
    </source>
</evidence>
<evidence type="ECO:0000259" key="3">
    <source>
        <dbReference type="Pfam" id="PF22725"/>
    </source>
</evidence>
<organism evidence="4 5">
    <name type="scientific">Brachybacterium tyrofermentans</name>
    <dbReference type="NCBI Taxonomy" id="47848"/>
    <lineage>
        <taxon>Bacteria</taxon>
        <taxon>Bacillati</taxon>
        <taxon>Actinomycetota</taxon>
        <taxon>Actinomycetes</taxon>
        <taxon>Micrococcales</taxon>
        <taxon>Dermabacteraceae</taxon>
        <taxon>Brachybacterium</taxon>
    </lineage>
</organism>